<reference evidence="2 3" key="1">
    <citation type="submission" date="2018-01" db="EMBL/GenBank/DDBJ databases">
        <title>Species boundaries and ecological features among Paraburkholderia terrae DSMZ17804T, P. hospita DSMZ17164T and P. caribensis DSMZ13236T.</title>
        <authorList>
            <person name="Pratama A.A."/>
        </authorList>
    </citation>
    <scope>NUCLEOTIDE SEQUENCE [LARGE SCALE GENOMIC DNA]</scope>
    <source>
        <strain evidence="2 3">DSM 17804</strain>
    </source>
</reference>
<dbReference type="OrthoDB" id="8964077at2"/>
<name>A0A2I8F3F1_9BURK</name>
<proteinExistence type="predicted"/>
<organism evidence="2 3">
    <name type="scientific">Paraburkholderia terrae</name>
    <dbReference type="NCBI Taxonomy" id="311230"/>
    <lineage>
        <taxon>Bacteria</taxon>
        <taxon>Pseudomonadati</taxon>
        <taxon>Pseudomonadota</taxon>
        <taxon>Betaproteobacteria</taxon>
        <taxon>Burkholderiales</taxon>
        <taxon>Burkholderiaceae</taxon>
        <taxon>Paraburkholderia</taxon>
    </lineage>
</organism>
<gene>
    <name evidence="2" type="ORF">C2L65_42595</name>
</gene>
<dbReference type="RefSeq" id="WP_042315963.1">
    <property type="nucleotide sequence ID" value="NZ_CP026114.1"/>
</dbReference>
<dbReference type="Proteomes" id="UP000243502">
    <property type="component" value="Chromosome 4"/>
</dbReference>
<evidence type="ECO:0000313" key="2">
    <source>
        <dbReference type="EMBL" id="AUT66396.1"/>
    </source>
</evidence>
<evidence type="ECO:0000313" key="3">
    <source>
        <dbReference type="Proteomes" id="UP000243502"/>
    </source>
</evidence>
<feature type="domain" description="Phasin" evidence="1">
    <location>
        <begin position="30"/>
        <end position="126"/>
    </location>
</feature>
<dbReference type="EMBL" id="CP026114">
    <property type="protein sequence ID" value="AUT66396.1"/>
    <property type="molecule type" value="Genomic_DNA"/>
</dbReference>
<evidence type="ECO:0000259" key="1">
    <source>
        <dbReference type="Pfam" id="PF09361"/>
    </source>
</evidence>
<sequence length="141" mass="15307">MESSHTRSLFADFTRLIGQFKLPGLDLAAMLERRRKDIEAFAAINATTLAGLQSLGQKQADMLGTTMSGLQSLVTTKPDTSVRKPLANTGELVQRALHRALSNAQEVSSTVYTTQSDSYAIVSKRVAENVEDLKALLKPGK</sequence>
<dbReference type="AlphaFoldDB" id="A0A2I8F3F1"/>
<accession>A0A2I8F3F1</accession>
<protein>
    <submittedName>
        <fullName evidence="2">Chemotaxis protein</fullName>
    </submittedName>
</protein>
<dbReference type="KEGG" id="pter:C2L65_42595"/>
<dbReference type="Pfam" id="PF09361">
    <property type="entry name" value="Phasin_2"/>
    <property type="match status" value="1"/>
</dbReference>
<dbReference type="InterPro" id="IPR018968">
    <property type="entry name" value="Phasin"/>
</dbReference>